<comment type="caution">
    <text evidence="2">The sequence shown here is derived from an EMBL/GenBank/DDBJ whole genome shotgun (WGS) entry which is preliminary data.</text>
</comment>
<name>A0ABP9QA47_9PSEU</name>
<proteinExistence type="predicted"/>
<evidence type="ECO:0000313" key="2">
    <source>
        <dbReference type="EMBL" id="GAA5158421.1"/>
    </source>
</evidence>
<dbReference type="Proteomes" id="UP001428817">
    <property type="component" value="Unassembled WGS sequence"/>
</dbReference>
<feature type="domain" description="Zinc finger CGNR" evidence="1">
    <location>
        <begin position="140"/>
        <end position="183"/>
    </location>
</feature>
<dbReference type="Pfam" id="PF07336">
    <property type="entry name" value="ABATE"/>
    <property type="match status" value="1"/>
</dbReference>
<evidence type="ECO:0000313" key="3">
    <source>
        <dbReference type="Proteomes" id="UP001428817"/>
    </source>
</evidence>
<reference evidence="3" key="1">
    <citation type="journal article" date="2019" name="Int. J. Syst. Evol. Microbiol.">
        <title>The Global Catalogue of Microorganisms (GCM) 10K type strain sequencing project: providing services to taxonomists for standard genome sequencing and annotation.</title>
        <authorList>
            <consortium name="The Broad Institute Genomics Platform"/>
            <consortium name="The Broad Institute Genome Sequencing Center for Infectious Disease"/>
            <person name="Wu L."/>
            <person name="Ma J."/>
        </authorList>
    </citation>
    <scope>NUCLEOTIDE SEQUENCE [LARGE SCALE GENOMIC DNA]</scope>
    <source>
        <strain evidence="3">JCM 18303</strain>
    </source>
</reference>
<evidence type="ECO:0000259" key="1">
    <source>
        <dbReference type="Pfam" id="PF11706"/>
    </source>
</evidence>
<dbReference type="Gene3D" id="1.10.3300.10">
    <property type="entry name" value="Jann2411-like domain"/>
    <property type="match status" value="1"/>
</dbReference>
<dbReference type="PANTHER" id="PTHR35525">
    <property type="entry name" value="BLL6575 PROTEIN"/>
    <property type="match status" value="1"/>
</dbReference>
<gene>
    <name evidence="2" type="ORF">GCM10023321_38170</name>
</gene>
<organism evidence="2 3">
    <name type="scientific">Pseudonocardia eucalypti</name>
    <dbReference type="NCBI Taxonomy" id="648755"/>
    <lineage>
        <taxon>Bacteria</taxon>
        <taxon>Bacillati</taxon>
        <taxon>Actinomycetota</taxon>
        <taxon>Actinomycetes</taxon>
        <taxon>Pseudonocardiales</taxon>
        <taxon>Pseudonocardiaceae</taxon>
        <taxon>Pseudonocardia</taxon>
    </lineage>
</organism>
<dbReference type="RefSeq" id="WP_185059104.1">
    <property type="nucleotide sequence ID" value="NZ_BAABJP010000015.1"/>
</dbReference>
<accession>A0ABP9QA47</accession>
<protein>
    <submittedName>
        <fullName evidence="2">CGNR zinc finger domain-containing protein</fullName>
    </submittedName>
</protein>
<dbReference type="Pfam" id="PF11706">
    <property type="entry name" value="zf-CGNR"/>
    <property type="match status" value="1"/>
</dbReference>
<dbReference type="SUPFAM" id="SSF160904">
    <property type="entry name" value="Jann2411-like"/>
    <property type="match status" value="1"/>
</dbReference>
<dbReference type="EMBL" id="BAABJP010000015">
    <property type="protein sequence ID" value="GAA5158421.1"/>
    <property type="molecule type" value="Genomic_DNA"/>
</dbReference>
<dbReference type="InterPro" id="IPR023286">
    <property type="entry name" value="ABATE_dom_sf"/>
</dbReference>
<keyword evidence="3" id="KW-1185">Reference proteome</keyword>
<sequence>MTGQPAPAPFDLVQDFVNTRRISANPAKNADALSSPAALLAWCRAHGRLVGADVPTEAEWADVIAVRDGLRAVLAGHNGGAVDEDADALRRLAAVTADIPLRVDFPDGAPALRPAGDANTVRGLLGEVLAAAASGADWSRLKACRDPFCREVFYDTSKNRSGAWCSMRVCGSRAKQRRFAQRQRVRG</sequence>
<dbReference type="InterPro" id="IPR021005">
    <property type="entry name" value="Znf_CGNR"/>
</dbReference>
<dbReference type="InterPro" id="IPR010852">
    <property type="entry name" value="ABATE"/>
</dbReference>
<dbReference type="PANTHER" id="PTHR35525:SF3">
    <property type="entry name" value="BLL6575 PROTEIN"/>
    <property type="match status" value="1"/>
</dbReference>